<accession>A0A3E1EW32</accession>
<gene>
    <name evidence="1" type="ORF">DXU93_11600</name>
</gene>
<dbReference type="InterPro" id="IPR011463">
    <property type="entry name" value="DUF1569"/>
</dbReference>
<dbReference type="SUPFAM" id="SSF109854">
    <property type="entry name" value="DinB/YfiT-like putative metalloenzymes"/>
    <property type="match status" value="1"/>
</dbReference>
<organism evidence="1 2">
    <name type="scientific">Brumimicrobium aurantiacum</name>
    <dbReference type="NCBI Taxonomy" id="1737063"/>
    <lineage>
        <taxon>Bacteria</taxon>
        <taxon>Pseudomonadati</taxon>
        <taxon>Bacteroidota</taxon>
        <taxon>Flavobacteriia</taxon>
        <taxon>Flavobacteriales</taxon>
        <taxon>Crocinitomicaceae</taxon>
        <taxon>Brumimicrobium</taxon>
    </lineage>
</organism>
<evidence type="ECO:0000313" key="1">
    <source>
        <dbReference type="EMBL" id="RFC53765.1"/>
    </source>
</evidence>
<dbReference type="OrthoDB" id="2599194at2"/>
<keyword evidence="2" id="KW-1185">Reference proteome</keyword>
<dbReference type="EMBL" id="QURB01000007">
    <property type="protein sequence ID" value="RFC53765.1"/>
    <property type="molecule type" value="Genomic_DNA"/>
</dbReference>
<comment type="caution">
    <text evidence="1">The sequence shown here is derived from an EMBL/GenBank/DDBJ whole genome shotgun (WGS) entry which is preliminary data.</text>
</comment>
<dbReference type="Gene3D" id="1.20.120.450">
    <property type="entry name" value="dinb family like domain"/>
    <property type="match status" value="1"/>
</dbReference>
<dbReference type="Proteomes" id="UP000257127">
    <property type="component" value="Unassembled WGS sequence"/>
</dbReference>
<protein>
    <submittedName>
        <fullName evidence="1">DUF1569 domain-containing protein</fullName>
    </submittedName>
</protein>
<sequence length="150" mass="17522">MKNIFEKEVTEEVVARINALDAQSIPQWGKMSVDQMLAHCSVSYELVYENKHPKPKGIKKWMLKTLVKKVVVNEKPYKKNGMTAPEFLIADQKVFDQEKNRLIAYIKKTQELGENHFDGKESHSFGKLTSQEWNNMFYKHLNHHLTQFGV</sequence>
<dbReference type="Pfam" id="PF07606">
    <property type="entry name" value="DUF1569"/>
    <property type="match status" value="1"/>
</dbReference>
<evidence type="ECO:0000313" key="2">
    <source>
        <dbReference type="Proteomes" id="UP000257127"/>
    </source>
</evidence>
<name>A0A3E1EW32_9FLAO</name>
<reference evidence="1 2" key="1">
    <citation type="submission" date="2018-08" db="EMBL/GenBank/DDBJ databases">
        <title>The draft genome squence of Brumimicrobium sp. N62.</title>
        <authorList>
            <person name="Du Z.-J."/>
            <person name="Luo H.-R."/>
        </authorList>
    </citation>
    <scope>NUCLEOTIDE SEQUENCE [LARGE SCALE GENOMIC DNA]</scope>
    <source>
        <strain evidence="1 2">N62</strain>
    </source>
</reference>
<dbReference type="AlphaFoldDB" id="A0A3E1EW32"/>
<dbReference type="InterPro" id="IPR034660">
    <property type="entry name" value="DinB/YfiT-like"/>
</dbReference>
<proteinExistence type="predicted"/>
<dbReference type="RefSeq" id="WP_116881461.1">
    <property type="nucleotide sequence ID" value="NZ_QURB01000007.1"/>
</dbReference>